<dbReference type="OrthoDB" id="425602at2759"/>
<evidence type="ECO:0000259" key="10">
    <source>
        <dbReference type="Pfam" id="PF02223"/>
    </source>
</evidence>
<dbReference type="PANTHER" id="PTHR10344:SF1">
    <property type="entry name" value="THYMIDYLATE KINASE"/>
    <property type="match status" value="1"/>
</dbReference>
<dbReference type="NCBIfam" id="TIGR00041">
    <property type="entry name" value="DTMP_kinase"/>
    <property type="match status" value="1"/>
</dbReference>
<sequence length="268" mass="29559">MSSIHDLAAAAVAGTSSPAPAAAGDDSTETKMRGAFIVLEGLDRSGKTTQVKLLEQRFVEEGRPVKVMRFPDRTTPIGQMIDGYLKSHVDMSDHAIHLLFSANRWEAAQQIRAYLAAGITVVSDRFYHSGIVYSAAKKNPHLPLSWARAPDTGLPRPDVVLFLDLDEEAARARGGWGSEKYEKEEMQRTVRELFWALSMGGKDIKGQDLLQQLGGIEGASWRQDEEDIVVVDASRAVEEVSEAIWRKVRARVDRVEAGEMGKVVRTAL</sequence>
<dbReference type="GO" id="GO:0004550">
    <property type="term" value="F:nucleoside diphosphate kinase activity"/>
    <property type="evidence" value="ECO:0007669"/>
    <property type="project" value="TreeGrafter"/>
</dbReference>
<name>A0A1T3C943_9HYPO</name>
<evidence type="ECO:0000256" key="4">
    <source>
        <dbReference type="ARBA" id="ARBA00017144"/>
    </source>
</evidence>
<keyword evidence="8 11" id="KW-0418">Kinase</keyword>
<evidence type="ECO:0000256" key="3">
    <source>
        <dbReference type="ARBA" id="ARBA00012980"/>
    </source>
</evidence>
<keyword evidence="7" id="KW-0547">Nucleotide-binding</keyword>
<dbReference type="PANTHER" id="PTHR10344">
    <property type="entry name" value="THYMIDYLATE KINASE"/>
    <property type="match status" value="1"/>
</dbReference>
<dbReference type="EC" id="2.7.4.9" evidence="3"/>
<keyword evidence="6" id="KW-0545">Nucleotide biosynthesis</keyword>
<comment type="similarity">
    <text evidence="2">Belongs to the thymidylate kinase family.</text>
</comment>
<dbReference type="GO" id="GO:0006233">
    <property type="term" value="P:dTDP biosynthetic process"/>
    <property type="evidence" value="ECO:0007669"/>
    <property type="project" value="InterPro"/>
</dbReference>
<dbReference type="CDD" id="cd01672">
    <property type="entry name" value="TMPK"/>
    <property type="match status" value="1"/>
</dbReference>
<dbReference type="GO" id="GO:0006227">
    <property type="term" value="P:dUDP biosynthetic process"/>
    <property type="evidence" value="ECO:0007669"/>
    <property type="project" value="TreeGrafter"/>
</dbReference>
<protein>
    <recommendedName>
        <fullName evidence="4">Thymidylate kinase</fullName>
        <ecNumber evidence="3">2.7.4.9</ecNumber>
    </recommendedName>
</protein>
<evidence type="ECO:0000256" key="9">
    <source>
        <dbReference type="ARBA" id="ARBA00022840"/>
    </source>
</evidence>
<dbReference type="FunFam" id="3.40.50.300:FF:000679">
    <property type="entry name" value="Thymidylate kinase"/>
    <property type="match status" value="1"/>
</dbReference>
<proteinExistence type="inferred from homology"/>
<dbReference type="PROSITE" id="PS01331">
    <property type="entry name" value="THYMIDYLATE_KINASE"/>
    <property type="match status" value="1"/>
</dbReference>
<comment type="caution">
    <text evidence="11">The sequence shown here is derived from an EMBL/GenBank/DDBJ whole genome shotgun (WGS) entry which is preliminary data.</text>
</comment>
<dbReference type="Gene3D" id="3.40.50.300">
    <property type="entry name" value="P-loop containing nucleotide triphosphate hydrolases"/>
    <property type="match status" value="1"/>
</dbReference>
<evidence type="ECO:0000256" key="8">
    <source>
        <dbReference type="ARBA" id="ARBA00022777"/>
    </source>
</evidence>
<keyword evidence="9" id="KW-0067">ATP-binding</keyword>
<comment type="pathway">
    <text evidence="1">Pyrimidine metabolism; dTTP biosynthesis.</text>
</comment>
<organism evidence="11 12">
    <name type="scientific">Trichoderma guizhouense</name>
    <dbReference type="NCBI Taxonomy" id="1491466"/>
    <lineage>
        <taxon>Eukaryota</taxon>
        <taxon>Fungi</taxon>
        <taxon>Dikarya</taxon>
        <taxon>Ascomycota</taxon>
        <taxon>Pezizomycotina</taxon>
        <taxon>Sordariomycetes</taxon>
        <taxon>Hypocreomycetidae</taxon>
        <taxon>Hypocreales</taxon>
        <taxon>Hypocreaceae</taxon>
        <taxon>Trichoderma</taxon>
    </lineage>
</organism>
<dbReference type="Pfam" id="PF02223">
    <property type="entry name" value="Thymidylate_kin"/>
    <property type="match status" value="1"/>
</dbReference>
<keyword evidence="5" id="KW-0808">Transferase</keyword>
<evidence type="ECO:0000256" key="1">
    <source>
        <dbReference type="ARBA" id="ARBA00004992"/>
    </source>
</evidence>
<evidence type="ECO:0000256" key="5">
    <source>
        <dbReference type="ARBA" id="ARBA00022679"/>
    </source>
</evidence>
<dbReference type="InterPro" id="IPR018094">
    <property type="entry name" value="Thymidylate_kinase"/>
</dbReference>
<dbReference type="Proteomes" id="UP000191004">
    <property type="component" value="Unassembled WGS sequence"/>
</dbReference>
<dbReference type="EMBL" id="LVVK01000022">
    <property type="protein sequence ID" value="OPB37600.1"/>
    <property type="molecule type" value="Genomic_DNA"/>
</dbReference>
<dbReference type="GO" id="GO:0005524">
    <property type="term" value="F:ATP binding"/>
    <property type="evidence" value="ECO:0007669"/>
    <property type="project" value="UniProtKB-KW"/>
</dbReference>
<dbReference type="GO" id="GO:0005829">
    <property type="term" value="C:cytosol"/>
    <property type="evidence" value="ECO:0007669"/>
    <property type="project" value="TreeGrafter"/>
</dbReference>
<evidence type="ECO:0000256" key="6">
    <source>
        <dbReference type="ARBA" id="ARBA00022727"/>
    </source>
</evidence>
<reference evidence="11 12" key="1">
    <citation type="submission" date="2016-04" db="EMBL/GenBank/DDBJ databases">
        <title>Multiple horizontal gene transfer events from other fungi enriched the ability of the initially mycotrophic fungus Trichoderma (Ascomycota) to feed on dead plant biomass.</title>
        <authorList>
            <person name="Atanasova L."/>
            <person name="Chenthamara K."/>
            <person name="Zhang J."/>
            <person name="Grujic M."/>
            <person name="Henrissat B."/>
            <person name="Kuo A."/>
            <person name="Aertz A."/>
            <person name="Salamov A."/>
            <person name="Lipzen A."/>
            <person name="Labutti K."/>
            <person name="Barry K."/>
            <person name="Miao Y."/>
            <person name="Rahimi M.J."/>
            <person name="Shen Q."/>
            <person name="Grigoriev I.V."/>
            <person name="Kubicek C.P."/>
            <person name="Druzhinina I.S."/>
        </authorList>
    </citation>
    <scope>NUCLEOTIDE SEQUENCE [LARGE SCALE GENOMIC DNA]</scope>
    <source>
        <strain evidence="11 12">NJAU 4742</strain>
    </source>
</reference>
<gene>
    <name evidence="11" type="ORF">A0O28_0045120</name>
</gene>
<accession>A0A1T3C943</accession>
<dbReference type="AlphaFoldDB" id="A0A1T3C943"/>
<evidence type="ECO:0000256" key="2">
    <source>
        <dbReference type="ARBA" id="ARBA00009776"/>
    </source>
</evidence>
<dbReference type="HAMAP" id="MF_00165">
    <property type="entry name" value="Thymidylate_kinase"/>
    <property type="match status" value="1"/>
</dbReference>
<feature type="domain" description="Thymidylate kinase-like" evidence="10">
    <location>
        <begin position="39"/>
        <end position="194"/>
    </location>
</feature>
<evidence type="ECO:0000313" key="11">
    <source>
        <dbReference type="EMBL" id="OPB37600.1"/>
    </source>
</evidence>
<dbReference type="GO" id="GO:0005634">
    <property type="term" value="C:nucleus"/>
    <property type="evidence" value="ECO:0007669"/>
    <property type="project" value="TreeGrafter"/>
</dbReference>
<dbReference type="InterPro" id="IPR027417">
    <property type="entry name" value="P-loop_NTPase"/>
</dbReference>
<dbReference type="GO" id="GO:0004798">
    <property type="term" value="F:dTMP kinase activity"/>
    <property type="evidence" value="ECO:0007669"/>
    <property type="project" value="UniProtKB-EC"/>
</dbReference>
<evidence type="ECO:0000313" key="12">
    <source>
        <dbReference type="Proteomes" id="UP000191004"/>
    </source>
</evidence>
<keyword evidence="12" id="KW-1185">Reference proteome</keyword>
<evidence type="ECO:0000256" key="7">
    <source>
        <dbReference type="ARBA" id="ARBA00022741"/>
    </source>
</evidence>
<dbReference type="InterPro" id="IPR039430">
    <property type="entry name" value="Thymidylate_kin-like_dom"/>
</dbReference>
<dbReference type="GO" id="GO:0006235">
    <property type="term" value="P:dTTP biosynthetic process"/>
    <property type="evidence" value="ECO:0007669"/>
    <property type="project" value="TreeGrafter"/>
</dbReference>
<dbReference type="SUPFAM" id="SSF52540">
    <property type="entry name" value="P-loop containing nucleoside triphosphate hydrolases"/>
    <property type="match status" value="1"/>
</dbReference>
<dbReference type="InterPro" id="IPR018095">
    <property type="entry name" value="Thymidylate_kin_CS"/>
</dbReference>